<dbReference type="EMBL" id="JAPUFD010000013">
    <property type="protein sequence ID" value="MDI1491006.1"/>
    <property type="molecule type" value="Genomic_DNA"/>
</dbReference>
<name>A0AA43QTM8_9LECA</name>
<dbReference type="GO" id="GO:0005886">
    <property type="term" value="C:plasma membrane"/>
    <property type="evidence" value="ECO:0007669"/>
    <property type="project" value="UniProtKB-SubCell"/>
</dbReference>
<dbReference type="PANTHER" id="PTHR33281:SF19">
    <property type="entry name" value="VOLTAGE-DEPENDENT ANION CHANNEL-FORMING PROTEIN YNEE"/>
    <property type="match status" value="1"/>
</dbReference>
<dbReference type="AlphaFoldDB" id="A0AA43QTM8"/>
<keyword evidence="11" id="KW-1185">Reference proteome</keyword>
<gene>
    <name evidence="10" type="ORF">OHK93_002211</name>
</gene>
<evidence type="ECO:0000256" key="7">
    <source>
        <dbReference type="ARBA" id="ARBA00023136"/>
    </source>
</evidence>
<evidence type="ECO:0000256" key="2">
    <source>
        <dbReference type="ARBA" id="ARBA00022448"/>
    </source>
</evidence>
<sequence length="444" mass="49398">MSAQSTPTRQASPVSKGPARPPLLHKSSGATEEYFQPYDNDRHTKLPDFMRMHGSITPRMLVPLTVVAVWSTLITLISHSWYALTVDSLLLTVLGFVVGLGISFRTSSAYERYAQGRDYWAKLSQNARDLARHIWIHADERHDIDPETGKEDLLAKISALNLIVAFAVALKHKLRFEPYTNHEDLALLVCHLDTFAGDAVSYAPQSEAKMSAWKQAGEYLGLSFATSNPRKLLKRSKRNLGNLPLEIITYLSAYTNSIVKNKTLDAGVPQAMILGDLASLNEVLAGTERVLNTPLPVAYSIAISQITWVYVIMLPFQLWKTLGWITIPGTIVGAYIILGIAAIGREIENPFGHDVNDLPLEKFCKQLADEVNIIAARPPPTPEGWVMREENVLLHSKSFNAWKAGSVEEIRAGLRVKAEKAAEGDVNEKRHERLAEKIQRHVPV</sequence>
<evidence type="ECO:0000313" key="11">
    <source>
        <dbReference type="Proteomes" id="UP001161017"/>
    </source>
</evidence>
<evidence type="ECO:0000256" key="8">
    <source>
        <dbReference type="SAM" id="MobiDB-lite"/>
    </source>
</evidence>
<dbReference type="Pfam" id="PF25539">
    <property type="entry name" value="Bestrophin_2"/>
    <property type="match status" value="1"/>
</dbReference>
<proteinExistence type="predicted"/>
<dbReference type="Proteomes" id="UP001161017">
    <property type="component" value="Unassembled WGS sequence"/>
</dbReference>
<dbReference type="InterPro" id="IPR044669">
    <property type="entry name" value="YneE/VCCN1/2-like"/>
</dbReference>
<evidence type="ECO:0000313" key="10">
    <source>
        <dbReference type="EMBL" id="MDI1491006.1"/>
    </source>
</evidence>
<feature type="compositionally biased region" description="Polar residues" evidence="8">
    <location>
        <begin position="1"/>
        <end position="13"/>
    </location>
</feature>
<dbReference type="PANTHER" id="PTHR33281">
    <property type="entry name" value="UPF0187 PROTEIN YNEE"/>
    <property type="match status" value="1"/>
</dbReference>
<reference evidence="10" key="1">
    <citation type="journal article" date="2023" name="Genome Biol. Evol.">
        <title>First Whole Genome Sequence and Flow Cytometry Genome Size Data for the Lichen-Forming Fungus Ramalina farinacea (Ascomycota).</title>
        <authorList>
            <person name="Llewellyn T."/>
            <person name="Mian S."/>
            <person name="Hill R."/>
            <person name="Leitch I.J."/>
            <person name="Gaya E."/>
        </authorList>
    </citation>
    <scope>NUCLEOTIDE SEQUENCE</scope>
    <source>
        <strain evidence="10">LIQ254RAFAR</strain>
    </source>
</reference>
<comment type="caution">
    <text evidence="10">The sequence shown here is derived from an EMBL/GenBank/DDBJ whole genome shotgun (WGS) entry which is preliminary data.</text>
</comment>
<comment type="subcellular location">
    <subcellularLocation>
        <location evidence="1">Cell membrane</location>
        <topology evidence="1">Multi-pass membrane protein</topology>
    </subcellularLocation>
</comment>
<protein>
    <submittedName>
        <fullName evidence="10">Uncharacterized protein</fullName>
    </submittedName>
</protein>
<accession>A0AA43QTM8</accession>
<feature type="transmembrane region" description="Helical" evidence="9">
    <location>
        <begin position="88"/>
        <end position="107"/>
    </location>
</feature>
<dbReference type="GO" id="GO:0005254">
    <property type="term" value="F:chloride channel activity"/>
    <property type="evidence" value="ECO:0007669"/>
    <property type="project" value="InterPro"/>
</dbReference>
<keyword evidence="3" id="KW-1003">Cell membrane</keyword>
<keyword evidence="6" id="KW-0406">Ion transport</keyword>
<feature type="region of interest" description="Disordered" evidence="8">
    <location>
        <begin position="1"/>
        <end position="26"/>
    </location>
</feature>
<evidence type="ECO:0000256" key="1">
    <source>
        <dbReference type="ARBA" id="ARBA00004651"/>
    </source>
</evidence>
<keyword evidence="2" id="KW-0813">Transport</keyword>
<keyword evidence="4 9" id="KW-0812">Transmembrane</keyword>
<feature type="transmembrane region" description="Helical" evidence="9">
    <location>
        <begin position="60"/>
        <end position="82"/>
    </location>
</feature>
<evidence type="ECO:0000256" key="9">
    <source>
        <dbReference type="SAM" id="Phobius"/>
    </source>
</evidence>
<feature type="transmembrane region" description="Helical" evidence="9">
    <location>
        <begin position="297"/>
        <end position="316"/>
    </location>
</feature>
<evidence type="ECO:0000256" key="4">
    <source>
        <dbReference type="ARBA" id="ARBA00022692"/>
    </source>
</evidence>
<keyword evidence="5 9" id="KW-1133">Transmembrane helix</keyword>
<organism evidence="10 11">
    <name type="scientific">Ramalina farinacea</name>
    <dbReference type="NCBI Taxonomy" id="258253"/>
    <lineage>
        <taxon>Eukaryota</taxon>
        <taxon>Fungi</taxon>
        <taxon>Dikarya</taxon>
        <taxon>Ascomycota</taxon>
        <taxon>Pezizomycotina</taxon>
        <taxon>Lecanoromycetes</taxon>
        <taxon>OSLEUM clade</taxon>
        <taxon>Lecanoromycetidae</taxon>
        <taxon>Lecanorales</taxon>
        <taxon>Lecanorineae</taxon>
        <taxon>Ramalinaceae</taxon>
        <taxon>Ramalina</taxon>
    </lineage>
</organism>
<evidence type="ECO:0000256" key="3">
    <source>
        <dbReference type="ARBA" id="ARBA00022475"/>
    </source>
</evidence>
<evidence type="ECO:0000256" key="6">
    <source>
        <dbReference type="ARBA" id="ARBA00023065"/>
    </source>
</evidence>
<evidence type="ECO:0000256" key="5">
    <source>
        <dbReference type="ARBA" id="ARBA00022989"/>
    </source>
</evidence>
<feature type="transmembrane region" description="Helical" evidence="9">
    <location>
        <begin position="322"/>
        <end position="343"/>
    </location>
</feature>
<keyword evidence="7 9" id="KW-0472">Membrane</keyword>